<reference evidence="1 2" key="1">
    <citation type="journal article" date="2015" name="Fungal Genet. Biol.">
        <title>Evolution of novel wood decay mechanisms in Agaricales revealed by the genome sequences of Fistulina hepatica and Cylindrobasidium torrendii.</title>
        <authorList>
            <person name="Floudas D."/>
            <person name="Held B.W."/>
            <person name="Riley R."/>
            <person name="Nagy L.G."/>
            <person name="Koehler G."/>
            <person name="Ransdell A.S."/>
            <person name="Younus H."/>
            <person name="Chow J."/>
            <person name="Chiniquy J."/>
            <person name="Lipzen A."/>
            <person name="Tritt A."/>
            <person name="Sun H."/>
            <person name="Haridas S."/>
            <person name="LaButti K."/>
            <person name="Ohm R.A."/>
            <person name="Kues U."/>
            <person name="Blanchette R.A."/>
            <person name="Grigoriev I.V."/>
            <person name="Minto R.E."/>
            <person name="Hibbett D.S."/>
        </authorList>
    </citation>
    <scope>NUCLEOTIDE SEQUENCE [LARGE SCALE GENOMIC DNA]</scope>
    <source>
        <strain evidence="1 2">FP15055 ss-10</strain>
    </source>
</reference>
<proteinExistence type="predicted"/>
<protein>
    <submittedName>
        <fullName evidence="1">Uncharacterized protein</fullName>
    </submittedName>
</protein>
<gene>
    <name evidence="1" type="ORF">CYLTODRAFT_262608</name>
</gene>
<dbReference type="AlphaFoldDB" id="A0A0D7BCW4"/>
<evidence type="ECO:0000313" key="2">
    <source>
        <dbReference type="Proteomes" id="UP000054007"/>
    </source>
</evidence>
<sequence length="215" mass="23617">MQVNCNGKDRPRVDGVSKPGTWLWERGTGYTKRSLRSLVDDAPITGITGKDRGVRSAASLLRLFHQSSYRTLHGRTHTLWTRCPIDHSTNASQCVLSSASRLHSGVSCFSDCPPPLLQEYLAAESPENFACGKSRPRRASASFNMSTLANRLHIPIHIPVARAFGLTALTFELNRGRGGVGRFAESPALQQRRRPGNANVYIGSNNPVVHPEVRC</sequence>
<dbReference type="EMBL" id="KN880504">
    <property type="protein sequence ID" value="KIY68357.1"/>
    <property type="molecule type" value="Genomic_DNA"/>
</dbReference>
<organism evidence="1 2">
    <name type="scientific">Cylindrobasidium torrendii FP15055 ss-10</name>
    <dbReference type="NCBI Taxonomy" id="1314674"/>
    <lineage>
        <taxon>Eukaryota</taxon>
        <taxon>Fungi</taxon>
        <taxon>Dikarya</taxon>
        <taxon>Basidiomycota</taxon>
        <taxon>Agaricomycotina</taxon>
        <taxon>Agaricomycetes</taxon>
        <taxon>Agaricomycetidae</taxon>
        <taxon>Agaricales</taxon>
        <taxon>Marasmiineae</taxon>
        <taxon>Physalacriaceae</taxon>
        <taxon>Cylindrobasidium</taxon>
    </lineage>
</organism>
<evidence type="ECO:0000313" key="1">
    <source>
        <dbReference type="EMBL" id="KIY68357.1"/>
    </source>
</evidence>
<name>A0A0D7BCW4_9AGAR</name>
<dbReference type="Proteomes" id="UP000054007">
    <property type="component" value="Unassembled WGS sequence"/>
</dbReference>
<keyword evidence="2" id="KW-1185">Reference proteome</keyword>
<accession>A0A0D7BCW4</accession>